<feature type="domain" description="AsmA" evidence="2">
    <location>
        <begin position="6"/>
        <end position="624"/>
    </location>
</feature>
<organism evidence="3 4">
    <name type="scientific">Robiginitalea myxolifaciens</name>
    <dbReference type="NCBI Taxonomy" id="400055"/>
    <lineage>
        <taxon>Bacteria</taxon>
        <taxon>Pseudomonadati</taxon>
        <taxon>Bacteroidota</taxon>
        <taxon>Flavobacteriia</taxon>
        <taxon>Flavobacteriales</taxon>
        <taxon>Flavobacteriaceae</taxon>
        <taxon>Robiginitalea</taxon>
    </lineage>
</organism>
<accession>A0A1I6FSC0</accession>
<dbReference type="Proteomes" id="UP000199534">
    <property type="component" value="Unassembled WGS sequence"/>
</dbReference>
<dbReference type="GO" id="GO:0005886">
    <property type="term" value="C:plasma membrane"/>
    <property type="evidence" value="ECO:0007669"/>
    <property type="project" value="TreeGrafter"/>
</dbReference>
<reference evidence="3 4" key="1">
    <citation type="submission" date="2016-10" db="EMBL/GenBank/DDBJ databases">
        <authorList>
            <person name="de Groot N.N."/>
        </authorList>
    </citation>
    <scope>NUCLEOTIDE SEQUENCE [LARGE SCALE GENOMIC DNA]</scope>
    <source>
        <strain evidence="3 4">DSM 21019</strain>
    </source>
</reference>
<dbReference type="PANTHER" id="PTHR30441:SF8">
    <property type="entry name" value="DUF748 DOMAIN-CONTAINING PROTEIN"/>
    <property type="match status" value="1"/>
</dbReference>
<feature type="region of interest" description="Disordered" evidence="1">
    <location>
        <begin position="824"/>
        <end position="903"/>
    </location>
</feature>
<evidence type="ECO:0000256" key="1">
    <source>
        <dbReference type="SAM" id="MobiDB-lite"/>
    </source>
</evidence>
<gene>
    <name evidence="3" type="ORF">SAMN04490243_0564</name>
</gene>
<feature type="compositionally biased region" description="Basic and acidic residues" evidence="1">
    <location>
        <begin position="889"/>
        <end position="903"/>
    </location>
</feature>
<keyword evidence="4" id="KW-1185">Reference proteome</keyword>
<dbReference type="GO" id="GO:0090313">
    <property type="term" value="P:regulation of protein targeting to membrane"/>
    <property type="evidence" value="ECO:0007669"/>
    <property type="project" value="TreeGrafter"/>
</dbReference>
<protein>
    <submittedName>
        <fullName evidence="3">Uncharacterized protein involved in outer membrane biogenesis</fullName>
    </submittedName>
</protein>
<dbReference type="InterPro" id="IPR052894">
    <property type="entry name" value="AsmA-related"/>
</dbReference>
<dbReference type="EMBL" id="FOYQ01000001">
    <property type="protein sequence ID" value="SFR32852.1"/>
    <property type="molecule type" value="Genomic_DNA"/>
</dbReference>
<name>A0A1I6FSC0_9FLAO</name>
<evidence type="ECO:0000259" key="2">
    <source>
        <dbReference type="Pfam" id="PF05170"/>
    </source>
</evidence>
<evidence type="ECO:0000313" key="4">
    <source>
        <dbReference type="Proteomes" id="UP000199534"/>
    </source>
</evidence>
<proteinExistence type="predicted"/>
<dbReference type="InterPro" id="IPR007844">
    <property type="entry name" value="AsmA"/>
</dbReference>
<dbReference type="AlphaFoldDB" id="A0A1I6FSC0"/>
<evidence type="ECO:0000313" key="3">
    <source>
        <dbReference type="EMBL" id="SFR32852.1"/>
    </source>
</evidence>
<sequence>MKKKTKKRLKIAGIVLLAFFGLLAAIPLFLEAKIEPILKRSVNASINGNFDFGAARLSLIRSFPNVQVSLEDASITTLEPFAGDTLIAASKLELVMGLGELFKSEGEAIELRELRITGADLRLVSNSDEQVNYLIAKIDTAETESEPFTLSLQEYAIIDSRVSYVDLASRMAFLLEDIQHSGSGDLTLEQSELDTHTQGLISFGIEGVNYLDRNEVELDALLGIDLTTDTYTFQQSKGRINQMPLEVNGSVALIPEGQELDLRLSTPNSDFKNLLALVPQAYAGNLDGVTTSGEFTLEGTLKGINSEERIPDFELRMLADKAAFKYPELPMGVEEIAFDATLSNSSGQVEQTSLQLPFARFTLGGDRFEMRMDASELGGNPKVNAALKGVLDLANLARAYPMENTHGMRGKLRADVQTAFNWNAISARRYSETRSSGNLDLQDFTYASGALPSALQLQSARLRFDPQQAVLESLQGTLGQSDFKANGNLRNYIGYLLSDGTLLGQLNLESNRFVVADFQPPAAEEAETEAETFELPANLDISTGVKAETLVYDNLEMKQVNGTLRLKDQSLQLTNLQSNTLDGVLALSGAISAPGGKPRFDLDLGIEGFRIAQTLETIELFESLAPVASLLEGKFNTKLRLSGALNEDFSPDLTTLAGKAVAEVLSSGLSGKKGAVVSALGSRLDFFNAENLNLKGLKTVLAFENGLVAVEPFSFTYQDIKVNVTGGHTFDQRLDYTATFEVPAKYLGKEVNALLAEMDDPDLAAVAVPVVARIGGQYTNPEVSTDLKAAATDLTKRLVEIKKQRLIDGGKDKARKLLGDLVGQRKDSTADSTRTIQGGLRDLLKGVKGPGSGAGTGTEKPVDSTQTNSQANKPLEEKAKNILGGLLGRKKDTARSVKDSVKQ</sequence>
<dbReference type="PANTHER" id="PTHR30441">
    <property type="entry name" value="DUF748 DOMAIN-CONTAINING PROTEIN"/>
    <property type="match status" value="1"/>
</dbReference>
<feature type="compositionally biased region" description="Polar residues" evidence="1">
    <location>
        <begin position="863"/>
        <end position="872"/>
    </location>
</feature>
<dbReference type="Pfam" id="PF05170">
    <property type="entry name" value="AsmA"/>
    <property type="match status" value="1"/>
</dbReference>
<dbReference type="STRING" id="400055.SAMN04490243_0564"/>
<dbReference type="RefSeq" id="WP_177218243.1">
    <property type="nucleotide sequence ID" value="NZ_FOYQ01000001.1"/>
</dbReference>